<dbReference type="RefSeq" id="WP_182996980.1">
    <property type="nucleotide sequence ID" value="NZ_JABEQJ010000008.1"/>
</dbReference>
<organism evidence="1 2">
    <name type="scientific">Gluconacetobacter sacchari</name>
    <dbReference type="NCBI Taxonomy" id="92759"/>
    <lineage>
        <taxon>Bacteria</taxon>
        <taxon>Pseudomonadati</taxon>
        <taxon>Pseudomonadota</taxon>
        <taxon>Alphaproteobacteria</taxon>
        <taxon>Acetobacterales</taxon>
        <taxon>Acetobacteraceae</taxon>
        <taxon>Gluconacetobacter</taxon>
    </lineage>
</organism>
<proteinExistence type="predicted"/>
<evidence type="ECO:0000313" key="1">
    <source>
        <dbReference type="EMBL" id="MBB2160119.1"/>
    </source>
</evidence>
<reference evidence="1 2" key="1">
    <citation type="submission" date="2020-04" db="EMBL/GenBank/DDBJ databases">
        <title>Description of novel Gluconacetobacter.</title>
        <authorList>
            <person name="Sombolestani A."/>
        </authorList>
    </citation>
    <scope>NUCLEOTIDE SEQUENCE [LARGE SCALE GENOMIC DNA]</scope>
    <source>
        <strain evidence="1 2">LMG 19747</strain>
    </source>
</reference>
<gene>
    <name evidence="1" type="ORF">HLH48_08015</name>
</gene>
<dbReference type="Proteomes" id="UP000589085">
    <property type="component" value="Unassembled WGS sequence"/>
</dbReference>
<dbReference type="EMBL" id="JABEQJ010000008">
    <property type="protein sequence ID" value="MBB2160119.1"/>
    <property type="molecule type" value="Genomic_DNA"/>
</dbReference>
<dbReference type="AlphaFoldDB" id="A0A7W4IC31"/>
<sequence>MKRFHSETMPKEAIEAITDGFQVGIIIRPQGEVCPGDMLLLTTPPCSVGNFVWEGIVAEVLWVATSKDCPGLVEGYALTTVKVVR</sequence>
<accession>A0A7W4IC31</accession>
<comment type="caution">
    <text evidence="1">The sequence shown here is derived from an EMBL/GenBank/DDBJ whole genome shotgun (WGS) entry which is preliminary data.</text>
</comment>
<evidence type="ECO:0000313" key="2">
    <source>
        <dbReference type="Proteomes" id="UP000589085"/>
    </source>
</evidence>
<name>A0A7W4IC31_9PROT</name>
<protein>
    <submittedName>
        <fullName evidence="1">Uncharacterized protein</fullName>
    </submittedName>
</protein>